<accession>A0ABY2B5X8</accession>
<name>A0ABY2B5X8_9ACTN</name>
<evidence type="ECO:0000313" key="1">
    <source>
        <dbReference type="EMBL" id="TCO08078.1"/>
    </source>
</evidence>
<dbReference type="EMBL" id="SLWM01000050">
    <property type="protein sequence ID" value="TCO08078.1"/>
    <property type="molecule type" value="Genomic_DNA"/>
</dbReference>
<evidence type="ECO:0008006" key="3">
    <source>
        <dbReference type="Google" id="ProtNLM"/>
    </source>
</evidence>
<dbReference type="RefSeq" id="WP_132191120.1">
    <property type="nucleotide sequence ID" value="NZ_SLWM01000050.1"/>
</dbReference>
<keyword evidence="2" id="KW-1185">Reference proteome</keyword>
<proteinExistence type="predicted"/>
<organism evidence="1 2">
    <name type="scientific">Kribbella orskensis</name>
    <dbReference type="NCBI Taxonomy" id="2512216"/>
    <lineage>
        <taxon>Bacteria</taxon>
        <taxon>Bacillati</taxon>
        <taxon>Actinomycetota</taxon>
        <taxon>Actinomycetes</taxon>
        <taxon>Propionibacteriales</taxon>
        <taxon>Kribbellaceae</taxon>
        <taxon>Kribbella</taxon>
    </lineage>
</organism>
<protein>
    <recommendedName>
        <fullName evidence="3">DNA alkylation repair protein</fullName>
    </recommendedName>
</protein>
<sequence length="232" mass="26463">MSSSRDTDEFLANLDYGQRWVEAESYVARELHIELDENAHLGDDWVLTPDEVRLAGCQRIIDSSPGPAVLEVLVAALRTSYHLQRVHAMLTQIAAPSADKWRNGDRGYANRDLLRRVSQTYRYGVKAADLDFVLEMCSEPTFAPQDPDDGEDLRAYWFDSLAKIKDPRVGAFCRTIIQEDLGRWSDFRLIDALRAAAKSWEPSDAEAFSRIAAEHPDSWIRQNTKRILERHA</sequence>
<reference evidence="1 2" key="1">
    <citation type="journal article" date="2015" name="Stand. Genomic Sci.">
        <title>Genomic Encyclopedia of Bacterial and Archaeal Type Strains, Phase III: the genomes of soil and plant-associated and newly described type strains.</title>
        <authorList>
            <person name="Whitman W.B."/>
            <person name="Woyke T."/>
            <person name="Klenk H.P."/>
            <person name="Zhou Y."/>
            <person name="Lilburn T.G."/>
            <person name="Beck B.J."/>
            <person name="De Vos P."/>
            <person name="Vandamme P."/>
            <person name="Eisen J.A."/>
            <person name="Garrity G."/>
            <person name="Hugenholtz P."/>
            <person name="Kyrpides N.C."/>
        </authorList>
    </citation>
    <scope>NUCLEOTIDE SEQUENCE [LARGE SCALE GENOMIC DNA]</scope>
    <source>
        <strain evidence="1 2">VKM Ac-2538</strain>
    </source>
</reference>
<evidence type="ECO:0000313" key="2">
    <source>
        <dbReference type="Proteomes" id="UP000295818"/>
    </source>
</evidence>
<dbReference type="Proteomes" id="UP000295818">
    <property type="component" value="Unassembled WGS sequence"/>
</dbReference>
<gene>
    <name evidence="1" type="ORF">EV644_15023</name>
</gene>
<comment type="caution">
    <text evidence="1">The sequence shown here is derived from an EMBL/GenBank/DDBJ whole genome shotgun (WGS) entry which is preliminary data.</text>
</comment>